<dbReference type="EMBL" id="GIFC01009952">
    <property type="protein sequence ID" value="MXU92035.1"/>
    <property type="molecule type" value="Transcribed_RNA"/>
</dbReference>
<evidence type="ECO:0000313" key="1">
    <source>
        <dbReference type="EMBL" id="MXU92035.1"/>
    </source>
</evidence>
<sequence>MPRATYCFRLALSKALVLLPPETLCIAIRLRLTLPKGFVPSPSALRRCSFRPPCIRKLDNNGGFRCLLFPAARPAENPNLAPLAPRGERRRVSFSLFSRQEGKEEILKRAATTAHELQISVKCCPLSL</sequence>
<proteinExistence type="predicted"/>
<accession>A0A6B0UQJ4</accession>
<reference evidence="1" key="1">
    <citation type="submission" date="2019-12" db="EMBL/GenBank/DDBJ databases">
        <title>An insight into the sialome of adult female Ixodes ricinus ticks feeding for 6 days.</title>
        <authorList>
            <person name="Perner J."/>
            <person name="Ribeiro J.M.C."/>
        </authorList>
    </citation>
    <scope>NUCLEOTIDE SEQUENCE</scope>
    <source>
        <strain evidence="1">Semi-engorged</strain>
        <tissue evidence="1">Salivary glands</tissue>
    </source>
</reference>
<dbReference type="AlphaFoldDB" id="A0A6B0UQJ4"/>
<protein>
    <submittedName>
        <fullName evidence="1">Putative secreted protein</fullName>
    </submittedName>
</protein>
<name>A0A6B0UQJ4_IXORI</name>
<organism evidence="1">
    <name type="scientific">Ixodes ricinus</name>
    <name type="common">Common tick</name>
    <name type="synonym">Acarus ricinus</name>
    <dbReference type="NCBI Taxonomy" id="34613"/>
    <lineage>
        <taxon>Eukaryota</taxon>
        <taxon>Metazoa</taxon>
        <taxon>Ecdysozoa</taxon>
        <taxon>Arthropoda</taxon>
        <taxon>Chelicerata</taxon>
        <taxon>Arachnida</taxon>
        <taxon>Acari</taxon>
        <taxon>Parasitiformes</taxon>
        <taxon>Ixodida</taxon>
        <taxon>Ixodoidea</taxon>
        <taxon>Ixodidae</taxon>
        <taxon>Ixodinae</taxon>
        <taxon>Ixodes</taxon>
    </lineage>
</organism>